<geneLocation type="plasmid" evidence="1">
    <name>pDBF1</name>
</geneLocation>
<dbReference type="InterPro" id="IPR013324">
    <property type="entry name" value="RNA_pol_sigma_r3/r4-like"/>
</dbReference>
<reference evidence="1" key="2">
    <citation type="journal article" date="2001" name="Biochem. Biophys. Res. Commun.">
        <title>Isolation and characterization of the genes encoding a novel oxygenase component of angular dioxygenase from the gram-positive dibenzofuran-degrader Terrabacter sp. strain DBF63.</title>
        <authorList>
            <person name="Kasuga K."/>
            <person name="Habe H."/>
            <person name="Chung J."/>
            <person name="Yoshida T."/>
            <person name="Nojiri H."/>
            <person name="Yamane H."/>
            <person name="Omori T."/>
        </authorList>
    </citation>
    <scope>NUCLEOTIDE SEQUENCE</scope>
    <source>
        <strain evidence="1">DBF63</strain>
        <plasmid evidence="1">pDBF1</plasmid>
    </source>
</reference>
<evidence type="ECO:0000313" key="1">
    <source>
        <dbReference type="EMBL" id="BAE45043.1"/>
    </source>
</evidence>
<protein>
    <submittedName>
        <fullName evidence="1">Uncharacterized protein</fullName>
    </submittedName>
</protein>
<reference evidence="1" key="3">
    <citation type="journal article" date="2003" name="Appl. Microbiol. Biotechnol.">
        <title>Phthalate catabolic gene cluster is linked to the angular dioxygenase gene in Terrabacter sp. strain DBF63.</title>
        <authorList>
            <person name="Habe H."/>
            <person name="Miyakoshi M."/>
            <person name="Chung J."/>
            <person name="Kasuga K."/>
            <person name="Yoshida T."/>
            <person name="Nojiri H."/>
            <person name="Omori T."/>
        </authorList>
    </citation>
    <scope>NUCLEOTIDE SEQUENCE</scope>
    <source>
        <strain evidence="1">DBF63</strain>
        <plasmid evidence="1">pDBF1</plasmid>
    </source>
</reference>
<sequence length="255" mass="27006">MTTSPRTANARPGDYVHATYIGRLNFDWTQISHRTCAWDLPCDSPIETLQDVLEAICSAADSDALLHALLELQHAGEEDAGRVLLQTMLGSVHRLTATARGRGLVDGEADAITAMWDAIASYPLHRTSKVAANLALEALSSLQKALSSDLPASDGLTDLAHWEQACGRLSGSQGPSASEEAAEALLWALDHEVLTRDEVALLTSIYITGEASASSAELGAARGLSAAALRQRQHRAVRKLADAVRAEYATGALAA</sequence>
<reference evidence="1" key="7">
    <citation type="journal article" date="2005" name="Microbiology (Mosc.)">
        <title>The fluorene catabolic linear plasmid in Terrabacter sp. strain DBF63 carries the beta-ketoadipate pathway genes, pcaRHGBDCFIJ, also found in proteobacteria.</title>
        <authorList>
            <person name="Habe H."/>
            <person name="Chung J.-S."/>
            <person name="Ishida A."/>
            <person name="Kasuga K."/>
            <person name="Ide K."/>
            <person name="Takemura T."/>
            <person name="Nojiri H."/>
            <person name="Yamane H."/>
            <person name="Omori T."/>
        </authorList>
    </citation>
    <scope>NUCLEOTIDE SEQUENCE</scope>
    <source>
        <strain evidence="1">DBF63</strain>
        <plasmid evidence="1">pDBF1</plasmid>
    </source>
</reference>
<name>Q3MNQ4_TERSD</name>
<accession>Q3MNQ4</accession>
<dbReference type="AlphaFoldDB" id="Q3MNQ4"/>
<organism evidence="1">
    <name type="scientific">Terrabacter sp. (strain DBF63)</name>
    <dbReference type="NCBI Taxonomy" id="150395"/>
    <lineage>
        <taxon>Bacteria</taxon>
        <taxon>Bacillati</taxon>
        <taxon>Actinomycetota</taxon>
        <taxon>Actinomycetes</taxon>
        <taxon>Micrococcales</taxon>
        <taxon>Intrasporangiaceae</taxon>
        <taxon>Terrabacter</taxon>
    </lineage>
</organism>
<reference evidence="1" key="6">
    <citation type="journal article" date="2005" name="Appl. Microbiol. Biotechnol.">
        <title>Characterization of [3Fe-4S] ferredoxin DbfA3, which functions in the angular dioxygenase system of Terrabacter sp. strain DBF63.</title>
        <authorList>
            <person name="Takagi T."/>
            <person name="Habe H."/>
            <person name="Yoshida T."/>
            <person name="Yamane H."/>
            <person name="Omori T."/>
            <person name="Nojiri H."/>
        </authorList>
    </citation>
    <scope>NUCLEOTIDE SEQUENCE</scope>
    <source>
        <strain evidence="1">DBF63</strain>
        <plasmid evidence="1">pDBF1</plasmid>
    </source>
</reference>
<dbReference type="EMBL" id="AP008980">
    <property type="protein sequence ID" value="BAE45043.1"/>
    <property type="molecule type" value="Genomic_DNA"/>
</dbReference>
<proteinExistence type="predicted"/>
<reference evidence="1" key="1">
    <citation type="journal article" date="1997" name="J. Ferment. Bioeng.">
        <title>Cloning and characterization of genes involved in the degradation of dibenzofuran by Terrabacter sp. strain DBF63.</title>
        <authorList>
            <person name="Kasuga K."/>
            <person name="Nojiri H."/>
            <person name="Yamane H."/>
            <person name="Kodama T."/>
            <person name="Omori T."/>
        </authorList>
    </citation>
    <scope>NUCLEOTIDE SEQUENCE</scope>
    <source>
        <strain evidence="1">DBF63</strain>
        <plasmid evidence="1">pDBF1</plasmid>
    </source>
</reference>
<reference evidence="1" key="5">
    <citation type="journal article" date="2004" name="J. Bacteriol.">
        <title>Characterization of the upper pathway genes for fluorene metabolism in Terrabacter sp. strain DBF63.</title>
        <authorList>
            <person name="Habe H."/>
            <person name="Chung J."/>
            <person name="Kato H."/>
            <person name="Ayabe Y."/>
            <person name="Kasuga K."/>
            <person name="Yoshida T."/>
            <person name="Nojiri H."/>
            <person name="Yamane H."/>
            <person name="Omori T."/>
        </authorList>
    </citation>
    <scope>NUCLEOTIDE SEQUENCE</scope>
    <source>
        <strain evidence="1">DBF63</strain>
        <plasmid evidence="1">pDBF1</plasmid>
    </source>
</reference>
<dbReference type="SUPFAM" id="SSF88659">
    <property type="entry name" value="Sigma3 and sigma4 domains of RNA polymerase sigma factors"/>
    <property type="match status" value="1"/>
</dbReference>
<keyword evidence="1" id="KW-0614">Plasmid</keyword>
<reference evidence="1" key="4">
    <citation type="journal article" date="2004" name="FEMS Microbiol. Lett.">
        <title>Genetic characterization of the dibenzofuran-degrading Actinobacteria carrying the dbfA1A2 gene homologues isolated from activated sludge.</title>
        <authorList>
            <person name="Noumura T."/>
            <person name="Habe H."/>
            <person name="Widada J."/>
            <person name="Chung J.S."/>
            <person name="Yoshida T."/>
            <person name="Nojiri H."/>
            <person name="Omori T."/>
        </authorList>
    </citation>
    <scope>NUCLEOTIDE SEQUENCE</scope>
    <source>
        <strain evidence="1">DBF63</strain>
        <plasmid evidence="1">pDBF1</plasmid>
    </source>
</reference>